<gene>
    <name evidence="4" type="ORF">EHO51_13610</name>
</gene>
<evidence type="ECO:0000256" key="2">
    <source>
        <dbReference type="RuleBase" id="RU362044"/>
    </source>
</evidence>
<dbReference type="EMBL" id="CP034086">
    <property type="protein sequence ID" value="AZG78643.1"/>
    <property type="molecule type" value="Genomic_DNA"/>
</dbReference>
<keyword evidence="2" id="KW-0997">Cell inner membrane</keyword>
<dbReference type="GO" id="GO:0043190">
    <property type="term" value="C:ATP-binding cassette (ABC) transporter complex"/>
    <property type="evidence" value="ECO:0007669"/>
    <property type="project" value="InterPro"/>
</dbReference>
<name>A0A3G8M9G4_9HYPH</name>
<feature type="transmembrane region" description="Helical" evidence="2">
    <location>
        <begin position="354"/>
        <end position="375"/>
    </location>
</feature>
<dbReference type="InterPro" id="IPR003453">
    <property type="entry name" value="ABC_MlaE_roteobac"/>
</dbReference>
<protein>
    <submittedName>
        <fullName evidence="4">MlaE family lipid ABC transporter permease subunit</fullName>
    </submittedName>
</protein>
<comment type="similarity">
    <text evidence="2">Belongs to the MlaE permease family.</text>
</comment>
<feature type="transmembrane region" description="Helical" evidence="2">
    <location>
        <begin position="271"/>
        <end position="293"/>
    </location>
</feature>
<evidence type="ECO:0000313" key="4">
    <source>
        <dbReference type="EMBL" id="AZG78643.1"/>
    </source>
</evidence>
<dbReference type="Proteomes" id="UP000273982">
    <property type="component" value="Chromosome"/>
</dbReference>
<dbReference type="NCBIfam" id="TIGR00056">
    <property type="entry name" value="MlaE family lipid ABC transporter permease subunit"/>
    <property type="match status" value="1"/>
</dbReference>
<dbReference type="InterPro" id="IPR036513">
    <property type="entry name" value="STAS_dom_sf"/>
</dbReference>
<dbReference type="Pfam" id="PF02405">
    <property type="entry name" value="MlaE"/>
    <property type="match status" value="1"/>
</dbReference>
<dbReference type="SUPFAM" id="SSF52091">
    <property type="entry name" value="SpoIIaa-like"/>
    <property type="match status" value="1"/>
</dbReference>
<dbReference type="KEGG" id="mros:EHO51_13610"/>
<reference evidence="4 5" key="1">
    <citation type="submission" date="2018-11" db="EMBL/GenBank/DDBJ databases">
        <title>Genome squencing of methanotrophic bacteria isolated from alkaline groundwater in Korea.</title>
        <authorList>
            <person name="Nguyen L.N."/>
        </authorList>
    </citation>
    <scope>NUCLEOTIDE SEQUENCE [LARGE SCALE GENOMIC DNA]</scope>
    <source>
        <strain evidence="4 5">GW6</strain>
    </source>
</reference>
<dbReference type="Gene3D" id="3.30.750.24">
    <property type="entry name" value="STAS domain"/>
    <property type="match status" value="1"/>
</dbReference>
<keyword evidence="2" id="KW-0812">Transmembrane</keyword>
<dbReference type="InterPro" id="IPR058548">
    <property type="entry name" value="MlaB-like_STAS"/>
</dbReference>
<dbReference type="Pfam" id="PF13466">
    <property type="entry name" value="STAS_2"/>
    <property type="match status" value="1"/>
</dbReference>
<comment type="subcellular location">
    <subcellularLocation>
        <location evidence="2">Cell inner membrane</location>
        <topology evidence="2">Multi-pass membrane protein</topology>
    </subcellularLocation>
</comment>
<keyword evidence="2" id="KW-0472">Membrane</keyword>
<keyword evidence="2" id="KW-1133">Transmembrane helix</keyword>
<dbReference type="AlphaFoldDB" id="A0A3G8M9G4"/>
<comment type="function">
    <text evidence="1">Could be part of an ABC transporter complex.</text>
</comment>
<dbReference type="PROSITE" id="PS50801">
    <property type="entry name" value="STAS"/>
    <property type="match status" value="1"/>
</dbReference>
<evidence type="ECO:0000313" key="5">
    <source>
        <dbReference type="Proteomes" id="UP000273982"/>
    </source>
</evidence>
<keyword evidence="2" id="KW-1003">Cell membrane</keyword>
<evidence type="ECO:0000259" key="3">
    <source>
        <dbReference type="PROSITE" id="PS50801"/>
    </source>
</evidence>
<feature type="domain" description="STAS" evidence="3">
    <location>
        <begin position="18"/>
        <end position="131"/>
    </location>
</feature>
<organism evidence="4 5">
    <name type="scientific">Methylocystis rosea</name>
    <dbReference type="NCBI Taxonomy" id="173366"/>
    <lineage>
        <taxon>Bacteria</taxon>
        <taxon>Pseudomonadati</taxon>
        <taxon>Pseudomonadota</taxon>
        <taxon>Alphaproteobacteria</taxon>
        <taxon>Hyphomicrobiales</taxon>
        <taxon>Methylocystaceae</taxon>
        <taxon>Methylocystis</taxon>
    </lineage>
</organism>
<dbReference type="PANTHER" id="PTHR30188:SF3">
    <property type="entry name" value="ABC TRANSPORTER PERMEASE"/>
    <property type="match status" value="1"/>
</dbReference>
<accession>A0A3G8M9G4</accession>
<sequence>MQRPPKVARQSAAEGARLALSGDWTLVASQRLEEEGRRIVEEARLDRMVSIDLSQVSQLDTAGAWLINRARHDLARRDVAVTLEHVRPEYSTLLEETRYRDFAAPSRPRSNVIFVLLADFGESVVDALREFYRGVGFLGEFVSSMMYVAANPRRFRLTSLVAQIELVGFRSVPIIVLINILVGGIVAQQGIFQLLKFGASSYTVSLIGILVLRELGVLLTSIMIAGRSGSAITAELGSMKMREEVDALLVMGLSPFEVLIAPRVLGLVISLPILTFVADMAALFGGMLVAWWYGGISPAAFASLLKEAIALHTFLVGIIKAPFMALVIGLIASMDGLATQGSAESLGRQVTSSVVKSIFMVIVMDGVFAVFFAAIDY</sequence>
<evidence type="ECO:0000256" key="1">
    <source>
        <dbReference type="ARBA" id="ARBA00003787"/>
    </source>
</evidence>
<dbReference type="GO" id="GO:0005548">
    <property type="term" value="F:phospholipid transporter activity"/>
    <property type="evidence" value="ECO:0007669"/>
    <property type="project" value="TreeGrafter"/>
</dbReference>
<proteinExistence type="inferred from homology"/>
<feature type="transmembrane region" description="Helical" evidence="2">
    <location>
        <begin position="204"/>
        <end position="226"/>
    </location>
</feature>
<dbReference type="InterPro" id="IPR002645">
    <property type="entry name" value="STAS_dom"/>
</dbReference>
<dbReference type="InterPro" id="IPR030802">
    <property type="entry name" value="Permease_MalE"/>
</dbReference>
<feature type="transmembrane region" description="Helical" evidence="2">
    <location>
        <begin position="314"/>
        <end position="334"/>
    </location>
</feature>
<dbReference type="PANTHER" id="PTHR30188">
    <property type="entry name" value="ABC TRANSPORTER PERMEASE PROTEIN-RELATED"/>
    <property type="match status" value="1"/>
</dbReference>
<feature type="transmembrane region" description="Helical" evidence="2">
    <location>
        <begin position="171"/>
        <end position="192"/>
    </location>
</feature>